<gene>
    <name evidence="1" type="ORF">ERS852450_03202</name>
</gene>
<evidence type="ECO:0000313" key="1">
    <source>
        <dbReference type="EMBL" id="CUP17083.1"/>
    </source>
</evidence>
<accession>A0A174KYM1</accession>
<proteinExistence type="predicted"/>
<protein>
    <submittedName>
        <fullName evidence="1">Uncharacterized protein</fullName>
    </submittedName>
</protein>
<name>A0A174KYM1_9FIRM</name>
<sequence length="106" mass="12165">MMDYQGLKAAIIEMLSGADIRINIATFKNDIVSMKTKDDVLTYLIHLGYLGYNQERRTAFVPNEEIRQELITAVESKSWNEMLIFQQTSEEILNATLDMDTEEVAD</sequence>
<evidence type="ECO:0000313" key="2">
    <source>
        <dbReference type="Proteomes" id="UP000095679"/>
    </source>
</evidence>
<organism evidence="1 2">
    <name type="scientific">Anaerobutyricum hallii</name>
    <dbReference type="NCBI Taxonomy" id="39488"/>
    <lineage>
        <taxon>Bacteria</taxon>
        <taxon>Bacillati</taxon>
        <taxon>Bacillota</taxon>
        <taxon>Clostridia</taxon>
        <taxon>Lachnospirales</taxon>
        <taxon>Lachnospiraceae</taxon>
        <taxon>Anaerobutyricum</taxon>
    </lineage>
</organism>
<dbReference type="Proteomes" id="UP000095679">
    <property type="component" value="Unassembled WGS sequence"/>
</dbReference>
<reference evidence="1 2" key="1">
    <citation type="submission" date="2015-09" db="EMBL/GenBank/DDBJ databases">
        <authorList>
            <consortium name="Pathogen Informatics"/>
        </authorList>
    </citation>
    <scope>NUCLEOTIDE SEQUENCE [LARGE SCALE GENOMIC DNA]</scope>
    <source>
        <strain evidence="1 2">2789STDY5834835</strain>
    </source>
</reference>
<dbReference type="AlphaFoldDB" id="A0A174KYM1"/>
<dbReference type="EMBL" id="CYZL01000049">
    <property type="protein sequence ID" value="CUP17083.1"/>
    <property type="molecule type" value="Genomic_DNA"/>
</dbReference>